<dbReference type="InterPro" id="IPR011146">
    <property type="entry name" value="HIT-like"/>
</dbReference>
<keyword evidence="3" id="KW-0489">Methyltransferase</keyword>
<dbReference type="Gene3D" id="3.30.428.10">
    <property type="entry name" value="HIT-like"/>
    <property type="match status" value="1"/>
</dbReference>
<dbReference type="Pfam" id="PF01230">
    <property type="entry name" value="HIT"/>
    <property type="match status" value="1"/>
</dbReference>
<evidence type="ECO:0000259" key="2">
    <source>
        <dbReference type="PROSITE" id="PS51084"/>
    </source>
</evidence>
<evidence type="ECO:0000256" key="1">
    <source>
        <dbReference type="PROSITE-ProRule" id="PRU00464"/>
    </source>
</evidence>
<dbReference type="PROSITE" id="PS51084">
    <property type="entry name" value="HIT_2"/>
    <property type="match status" value="1"/>
</dbReference>
<dbReference type="GO" id="GO:0032259">
    <property type="term" value="P:methylation"/>
    <property type="evidence" value="ECO:0007669"/>
    <property type="project" value="UniProtKB-KW"/>
</dbReference>
<protein>
    <submittedName>
        <fullName evidence="3">HIT family protein</fullName>
        <ecNumber evidence="3">2.1.1.-</ecNumber>
    </submittedName>
</protein>
<evidence type="ECO:0000313" key="3">
    <source>
        <dbReference type="EMBL" id="MFC6087531.1"/>
    </source>
</evidence>
<dbReference type="RefSeq" id="WP_380763870.1">
    <property type="nucleotide sequence ID" value="NZ_JBHSRF010000155.1"/>
</dbReference>
<reference evidence="4" key="1">
    <citation type="journal article" date="2019" name="Int. J. Syst. Evol. Microbiol.">
        <title>The Global Catalogue of Microorganisms (GCM) 10K type strain sequencing project: providing services to taxonomists for standard genome sequencing and annotation.</title>
        <authorList>
            <consortium name="The Broad Institute Genomics Platform"/>
            <consortium name="The Broad Institute Genome Sequencing Center for Infectious Disease"/>
            <person name="Wu L."/>
            <person name="Ma J."/>
        </authorList>
    </citation>
    <scope>NUCLEOTIDE SEQUENCE [LARGE SCALE GENOMIC DNA]</scope>
    <source>
        <strain evidence="4">JCM 30346</strain>
    </source>
</reference>
<organism evidence="3 4">
    <name type="scientific">Sphaerisporangium aureirubrum</name>
    <dbReference type="NCBI Taxonomy" id="1544736"/>
    <lineage>
        <taxon>Bacteria</taxon>
        <taxon>Bacillati</taxon>
        <taxon>Actinomycetota</taxon>
        <taxon>Actinomycetes</taxon>
        <taxon>Streptosporangiales</taxon>
        <taxon>Streptosporangiaceae</taxon>
        <taxon>Sphaerisporangium</taxon>
    </lineage>
</organism>
<feature type="domain" description="HIT" evidence="2">
    <location>
        <begin position="9"/>
        <end position="118"/>
    </location>
</feature>
<dbReference type="PANTHER" id="PTHR46648">
    <property type="entry name" value="HIT FAMILY PROTEIN 1"/>
    <property type="match status" value="1"/>
</dbReference>
<keyword evidence="4" id="KW-1185">Reference proteome</keyword>
<evidence type="ECO:0000313" key="4">
    <source>
        <dbReference type="Proteomes" id="UP001596137"/>
    </source>
</evidence>
<dbReference type="GO" id="GO:0008168">
    <property type="term" value="F:methyltransferase activity"/>
    <property type="evidence" value="ECO:0007669"/>
    <property type="project" value="UniProtKB-KW"/>
</dbReference>
<sequence length="156" mass="17092">MEHSGEGCVFCEVASGVVEVSLVHQDELVLVIMDSHPVNPGHVLVVSREHVAALEDLDDGVGTHMWCTARRVARGLRRCGLRCEGVNLLLEDGEGAFSGASHVHLHVFPRFADDDFVIDADCEPRDRRLLNREAWLLRDAIASLGPGAGSRGYERL</sequence>
<dbReference type="EC" id="2.1.1.-" evidence="3"/>
<dbReference type="Proteomes" id="UP001596137">
    <property type="component" value="Unassembled WGS sequence"/>
</dbReference>
<gene>
    <name evidence="3" type="ORF">ACFP1K_40655</name>
</gene>
<dbReference type="EMBL" id="JBHSRF010000155">
    <property type="protein sequence ID" value="MFC6087531.1"/>
    <property type="molecule type" value="Genomic_DNA"/>
</dbReference>
<comment type="caution">
    <text evidence="3">The sequence shown here is derived from an EMBL/GenBank/DDBJ whole genome shotgun (WGS) entry which is preliminary data.</text>
</comment>
<feature type="short sequence motif" description="Histidine triad motif" evidence="1">
    <location>
        <begin position="102"/>
        <end position="106"/>
    </location>
</feature>
<dbReference type="PRINTS" id="PR00332">
    <property type="entry name" value="HISTRIAD"/>
</dbReference>
<proteinExistence type="predicted"/>
<keyword evidence="3" id="KW-0808">Transferase</keyword>
<dbReference type="InterPro" id="IPR036265">
    <property type="entry name" value="HIT-like_sf"/>
</dbReference>
<dbReference type="PANTHER" id="PTHR46648:SF1">
    <property type="entry name" value="ADENOSINE 5'-MONOPHOSPHORAMIDASE HNT1"/>
    <property type="match status" value="1"/>
</dbReference>
<name>A0ABW1NWY2_9ACTN</name>
<accession>A0ABW1NWY2</accession>
<dbReference type="SUPFAM" id="SSF54197">
    <property type="entry name" value="HIT-like"/>
    <property type="match status" value="1"/>
</dbReference>
<dbReference type="InterPro" id="IPR001310">
    <property type="entry name" value="Histidine_triad_HIT"/>
</dbReference>